<accession>A0ACC2U2X3</accession>
<keyword evidence="2" id="KW-1185">Reference proteome</keyword>
<comment type="caution">
    <text evidence="1">The sequence shown here is derived from an EMBL/GenBank/DDBJ whole genome shotgun (WGS) entry which is preliminary data.</text>
</comment>
<name>A0ACC2U2X3_9FUNG</name>
<sequence length="191" mass="22212">MYLATEEDALQRAGYHATIPVWIPDVNDNRVFSSERFGSMYEPRKGLTGSLSKMTFQVNRTSKSQCITRYDQGNDLSSKRLRFDAIEDNFFKVADMLHGQFKEISVSFQGTYTFSSAAYDPFFLSHIAYLDAYWARWQSLPNSKKTRGVVKDIRYVLKDASFKFKSTLFTQQYSKIINKKCIRYKSQEGLF</sequence>
<reference evidence="1" key="1">
    <citation type="submission" date="2022-04" db="EMBL/GenBank/DDBJ databases">
        <title>Genome of the entomopathogenic fungus Entomophthora muscae.</title>
        <authorList>
            <person name="Elya C."/>
            <person name="Lovett B.R."/>
            <person name="Lee E."/>
            <person name="Macias A.M."/>
            <person name="Hajek A.E."/>
            <person name="De Bivort B.L."/>
            <person name="Kasson M.T."/>
            <person name="De Fine Licht H.H."/>
            <person name="Stajich J.E."/>
        </authorList>
    </citation>
    <scope>NUCLEOTIDE SEQUENCE</scope>
    <source>
        <strain evidence="1">Berkeley</strain>
    </source>
</reference>
<evidence type="ECO:0000313" key="1">
    <source>
        <dbReference type="EMBL" id="KAJ9081259.1"/>
    </source>
</evidence>
<dbReference type="Proteomes" id="UP001165960">
    <property type="component" value="Unassembled WGS sequence"/>
</dbReference>
<dbReference type="EMBL" id="QTSX02001488">
    <property type="protein sequence ID" value="KAJ9081259.1"/>
    <property type="molecule type" value="Genomic_DNA"/>
</dbReference>
<organism evidence="1 2">
    <name type="scientific">Entomophthora muscae</name>
    <dbReference type="NCBI Taxonomy" id="34485"/>
    <lineage>
        <taxon>Eukaryota</taxon>
        <taxon>Fungi</taxon>
        <taxon>Fungi incertae sedis</taxon>
        <taxon>Zoopagomycota</taxon>
        <taxon>Entomophthoromycotina</taxon>
        <taxon>Entomophthoromycetes</taxon>
        <taxon>Entomophthorales</taxon>
        <taxon>Entomophthoraceae</taxon>
        <taxon>Entomophthora</taxon>
    </lineage>
</organism>
<evidence type="ECO:0000313" key="2">
    <source>
        <dbReference type="Proteomes" id="UP001165960"/>
    </source>
</evidence>
<protein>
    <submittedName>
        <fullName evidence="1">Uncharacterized protein</fullName>
    </submittedName>
</protein>
<proteinExistence type="predicted"/>
<gene>
    <name evidence="1" type="ORF">DSO57_1016643</name>
</gene>